<dbReference type="AlphaFoldDB" id="A0A7M4FUU8"/>
<proteinExistence type="predicted"/>
<reference evidence="1" key="1">
    <citation type="submission" date="2025-08" db="UniProtKB">
        <authorList>
            <consortium name="Ensembl"/>
        </authorList>
    </citation>
    <scope>IDENTIFICATION</scope>
</reference>
<gene>
    <name evidence="1" type="primary">CIMIP5</name>
</gene>
<dbReference type="KEGG" id="cpoo:109311645"/>
<dbReference type="Proteomes" id="UP000594220">
    <property type="component" value="Unplaced"/>
</dbReference>
<dbReference type="GeneID" id="109311645"/>
<name>A0A7M4FUU8_CROPO</name>
<reference evidence="1" key="2">
    <citation type="submission" date="2025-09" db="UniProtKB">
        <authorList>
            <consortium name="Ensembl"/>
        </authorList>
    </citation>
    <scope>IDENTIFICATION</scope>
</reference>
<dbReference type="OMA" id="DLDPQIH"/>
<sequence>MGSRSPGFRNTSAGYQLSATKSLVKLASSSSSSPAFSSTQLGRAVTATKAARAREEERGALLQDQVRQDKIWREFVEAEWRGRKSWYQNWSFLKDYDPLGKKKEQKPLPKYVSVFSETIPNTTNQTIGSRMNTELGRMLVNLDYFINSGGRKKKLENELQPS</sequence>
<keyword evidence="2" id="KW-1185">Reference proteome</keyword>
<dbReference type="GO" id="GO:0005929">
    <property type="term" value="C:cilium"/>
    <property type="evidence" value="ECO:0007669"/>
    <property type="project" value="Ensembl"/>
</dbReference>
<dbReference type="PANTHER" id="PTHR31909">
    <property type="entry name" value="CHROMOSOME 20 ORF85 FAMILY MEMBER"/>
    <property type="match status" value="1"/>
</dbReference>
<protein>
    <submittedName>
        <fullName evidence="1">Ciliary microtubule inner protein 5</fullName>
    </submittedName>
</protein>
<dbReference type="InterPro" id="IPR020339">
    <property type="entry name" value="C20orf85-like"/>
</dbReference>
<dbReference type="Ensembl" id="ENSCPRT00005010859.1">
    <property type="protein sequence ID" value="ENSCPRP00005009230.1"/>
    <property type="gene ID" value="ENSCPRG00005006553.1"/>
</dbReference>
<evidence type="ECO:0000313" key="2">
    <source>
        <dbReference type="Proteomes" id="UP000594220"/>
    </source>
</evidence>
<dbReference type="PANTHER" id="PTHR31909:SF2">
    <property type="entry name" value="RIKEN CDNA 2410004P03 GENE"/>
    <property type="match status" value="1"/>
</dbReference>
<dbReference type="GeneTree" id="ENSGT00940000154459"/>
<evidence type="ECO:0000313" key="1">
    <source>
        <dbReference type="Ensembl" id="ENSCPRP00005009230.1"/>
    </source>
</evidence>
<accession>A0A7M4FUU8</accession>
<dbReference type="Pfam" id="PF14945">
    <property type="entry name" value="LLC1"/>
    <property type="match status" value="1"/>
</dbReference>
<dbReference type="OrthoDB" id="9972212at2759"/>
<organism evidence="1 2">
    <name type="scientific">Crocodylus porosus</name>
    <name type="common">Saltwater crocodile</name>
    <name type="synonym">Estuarine crocodile</name>
    <dbReference type="NCBI Taxonomy" id="8502"/>
    <lineage>
        <taxon>Eukaryota</taxon>
        <taxon>Metazoa</taxon>
        <taxon>Chordata</taxon>
        <taxon>Craniata</taxon>
        <taxon>Vertebrata</taxon>
        <taxon>Euteleostomi</taxon>
        <taxon>Archelosauria</taxon>
        <taxon>Archosauria</taxon>
        <taxon>Crocodylia</taxon>
        <taxon>Longirostres</taxon>
        <taxon>Crocodylidae</taxon>
        <taxon>Crocodylus</taxon>
    </lineage>
</organism>